<evidence type="ECO:0000313" key="2">
    <source>
        <dbReference type="Proteomes" id="UP000000346"/>
    </source>
</evidence>
<keyword evidence="1" id="KW-0456">Lyase</keyword>
<dbReference type="AlphaFoldDB" id="D9PZU6"/>
<dbReference type="RefSeq" id="WP_013266096.1">
    <property type="nucleotide sequence ID" value="NC_014374.1"/>
</dbReference>
<dbReference type="SUPFAM" id="SSF52096">
    <property type="entry name" value="ClpP/crotonase"/>
    <property type="match status" value="1"/>
</dbReference>
<dbReference type="HOGENOM" id="CLU_009834_7_3_2"/>
<dbReference type="GO" id="GO:0004300">
    <property type="term" value="F:enoyl-CoA hydratase activity"/>
    <property type="evidence" value="ECO:0007669"/>
    <property type="project" value="UniProtKB-EC"/>
</dbReference>
<accession>D9PZU6</accession>
<dbReference type="EMBL" id="CP001742">
    <property type="protein sequence ID" value="ADL18584.1"/>
    <property type="molecule type" value="Genomic_DNA"/>
</dbReference>
<dbReference type="InterPro" id="IPR001753">
    <property type="entry name" value="Enoyl-CoA_hydra/iso"/>
</dbReference>
<dbReference type="STRING" id="666510.ASAC_0176"/>
<dbReference type="GeneID" id="9498392"/>
<keyword evidence="2" id="KW-1185">Reference proteome</keyword>
<name>D9PZU6_ACIS3</name>
<gene>
    <name evidence="1" type="ordered locus">ASAC_0176</name>
</gene>
<dbReference type="KEGG" id="asc:ASAC_0176"/>
<evidence type="ECO:0000313" key="1">
    <source>
        <dbReference type="EMBL" id="ADL18584.1"/>
    </source>
</evidence>
<dbReference type="Pfam" id="PF00378">
    <property type="entry name" value="ECH_1"/>
    <property type="match status" value="1"/>
</dbReference>
<reference evidence="1 2" key="1">
    <citation type="journal article" date="2010" name="Appl. Environ. Microbiol.">
        <title>The genome sequence of the crenarchaeon Acidilobus saccharovorans supports a new order, Acidilobales, and suggests an important ecological role in terrestrial acidic hot springs.</title>
        <authorList>
            <person name="Mardanov A.V."/>
            <person name="Svetlitchnyi V.A."/>
            <person name="Beletsky A.V."/>
            <person name="Prokofeva M.I."/>
            <person name="Bonch-Osmolovskaya E.A."/>
            <person name="Ravin N.V."/>
            <person name="Skryabin K.G."/>
        </authorList>
    </citation>
    <scope>NUCLEOTIDE SEQUENCE [LARGE SCALE GENOMIC DNA]</scope>
    <source>
        <strain evidence="2">DSM 16705 / JCM 18335 / VKM B-2471 / 345-15</strain>
    </source>
</reference>
<dbReference type="PANTHER" id="PTHR11941:SF54">
    <property type="entry name" value="ENOYL-COA HYDRATASE, MITOCHONDRIAL"/>
    <property type="match status" value="1"/>
</dbReference>
<dbReference type="CDD" id="cd06558">
    <property type="entry name" value="crotonase-like"/>
    <property type="match status" value="1"/>
</dbReference>
<dbReference type="GO" id="GO:0006635">
    <property type="term" value="P:fatty acid beta-oxidation"/>
    <property type="evidence" value="ECO:0007669"/>
    <property type="project" value="TreeGrafter"/>
</dbReference>
<dbReference type="Proteomes" id="UP000000346">
    <property type="component" value="Chromosome"/>
</dbReference>
<dbReference type="PANTHER" id="PTHR11941">
    <property type="entry name" value="ENOYL-COA HYDRATASE-RELATED"/>
    <property type="match status" value="1"/>
</dbReference>
<dbReference type="InParanoid" id="D9PZU6"/>
<dbReference type="OrthoDB" id="27846at2157"/>
<dbReference type="InterPro" id="IPR029045">
    <property type="entry name" value="ClpP/crotonase-like_dom_sf"/>
</dbReference>
<sequence length="261" mass="28564">MSTYVYGENYKNMAYRITINRPEKLNAINGEMWDSLARELEKGCATDLRSILLTGSEVAFSAGDDIDAMSRLSTQRESEEFFNRILDVVTTMIKCNKPIVCAVKGLAAGGGAELLLACDVVVAAENAWISFPEVALGLLPPFLLSLGVTALGHRKARYLAMTGQRLSATEASLLGIVDEVVPQADVDQTVDDILSTLMSFPPQALQAIKRLALSDVDLSRMKEATGQLASLAMTDEAKERMRLFKEHKLKPAAVRKLERRA</sequence>
<proteinExistence type="predicted"/>
<protein>
    <submittedName>
        <fullName evidence="1">Enoyl-CoA hydratase</fullName>
        <ecNumber evidence="1">4.2.1.17</ecNumber>
    </submittedName>
</protein>
<dbReference type="Gene3D" id="3.90.226.10">
    <property type="entry name" value="2-enoyl-CoA Hydratase, Chain A, domain 1"/>
    <property type="match status" value="1"/>
</dbReference>
<dbReference type="EC" id="4.2.1.17" evidence="1"/>
<dbReference type="eggNOG" id="arCOG00242">
    <property type="taxonomic scope" value="Archaea"/>
</dbReference>
<organism evidence="1 2">
    <name type="scientific">Acidilobus saccharovorans (strain DSM 16705 / JCM 18335 / VKM B-2471 / 345-15)</name>
    <dbReference type="NCBI Taxonomy" id="666510"/>
    <lineage>
        <taxon>Archaea</taxon>
        <taxon>Thermoproteota</taxon>
        <taxon>Thermoprotei</taxon>
        <taxon>Acidilobales</taxon>
        <taxon>Acidilobaceae</taxon>
        <taxon>Acidilobus</taxon>
    </lineage>
</organism>